<dbReference type="PANTHER" id="PTHR33630">
    <property type="entry name" value="CUTINASE RV1984C-RELATED-RELATED"/>
    <property type="match status" value="1"/>
</dbReference>
<keyword evidence="1" id="KW-0378">Hydrolase</keyword>
<sequence>MRLSLLVLFAGTVAAAFFNRISCPPIHVLAARETTAPPGFGSAQALVDLILKVFPRATAQAIDYPAAGGANYSESVSLGIVAVLSQMQLVSARCPDTILVMHGYSQGAQIMDDAFCGGPDGSSLPETPPSLVSPSISAKVAAIIFMGDPRHVVGLPYNVGNATEPGFAARPVGFQCPAFSSRIQSYCDSPDPFCAKGDDAATHQGYPKVYGQQALDFIVSKFMVNKRSGKISMRGIASVTGVGRCDECGGRDSECA</sequence>
<protein>
    <submittedName>
        <fullName evidence="4">Acetylxylan esterase</fullName>
    </submittedName>
</protein>
<dbReference type="EMBL" id="JANBVO010000004">
    <property type="protein sequence ID" value="KAJ9154818.1"/>
    <property type="molecule type" value="Genomic_DNA"/>
</dbReference>
<accession>A0AA38RMK0</accession>
<evidence type="ECO:0000256" key="2">
    <source>
        <dbReference type="ARBA" id="ARBA00023157"/>
    </source>
</evidence>
<dbReference type="SMART" id="SM01110">
    <property type="entry name" value="Cutinase"/>
    <property type="match status" value="1"/>
</dbReference>
<dbReference type="Gene3D" id="3.40.50.1820">
    <property type="entry name" value="alpha/beta hydrolase"/>
    <property type="match status" value="1"/>
</dbReference>
<feature type="signal peptide" evidence="3">
    <location>
        <begin position="1"/>
        <end position="15"/>
    </location>
</feature>
<keyword evidence="2" id="KW-1015">Disulfide bond</keyword>
<evidence type="ECO:0000256" key="3">
    <source>
        <dbReference type="SAM" id="SignalP"/>
    </source>
</evidence>
<evidence type="ECO:0000313" key="5">
    <source>
        <dbReference type="Proteomes" id="UP001174694"/>
    </source>
</evidence>
<reference evidence="4" key="1">
    <citation type="submission" date="2022-07" db="EMBL/GenBank/DDBJ databases">
        <title>Fungi with potential for degradation of polypropylene.</title>
        <authorList>
            <person name="Gostincar C."/>
        </authorList>
    </citation>
    <scope>NUCLEOTIDE SEQUENCE</scope>
    <source>
        <strain evidence="4">EXF-13308</strain>
    </source>
</reference>
<feature type="chain" id="PRO_5041373045" evidence="3">
    <location>
        <begin position="16"/>
        <end position="256"/>
    </location>
</feature>
<dbReference type="SUPFAM" id="SSF53474">
    <property type="entry name" value="alpha/beta-Hydrolases"/>
    <property type="match status" value="1"/>
</dbReference>
<evidence type="ECO:0000313" key="4">
    <source>
        <dbReference type="EMBL" id="KAJ9154818.1"/>
    </source>
</evidence>
<evidence type="ECO:0000256" key="1">
    <source>
        <dbReference type="ARBA" id="ARBA00022801"/>
    </source>
</evidence>
<comment type="caution">
    <text evidence="4">The sequence shown here is derived from an EMBL/GenBank/DDBJ whole genome shotgun (WGS) entry which is preliminary data.</text>
</comment>
<dbReference type="InterPro" id="IPR000675">
    <property type="entry name" value="Cutinase/axe"/>
</dbReference>
<gene>
    <name evidence="4" type="ORF">NKR23_g2375</name>
</gene>
<dbReference type="Pfam" id="PF01083">
    <property type="entry name" value="Cutinase"/>
    <property type="match status" value="1"/>
</dbReference>
<dbReference type="AlphaFoldDB" id="A0AA38RMK0"/>
<dbReference type="GO" id="GO:0052689">
    <property type="term" value="F:carboxylic ester hydrolase activity"/>
    <property type="evidence" value="ECO:0007669"/>
    <property type="project" value="UniProtKB-ARBA"/>
</dbReference>
<name>A0AA38RMK0_9PEZI</name>
<organism evidence="4 5">
    <name type="scientific">Pleurostoma richardsiae</name>
    <dbReference type="NCBI Taxonomy" id="41990"/>
    <lineage>
        <taxon>Eukaryota</taxon>
        <taxon>Fungi</taxon>
        <taxon>Dikarya</taxon>
        <taxon>Ascomycota</taxon>
        <taxon>Pezizomycotina</taxon>
        <taxon>Sordariomycetes</taxon>
        <taxon>Sordariomycetidae</taxon>
        <taxon>Calosphaeriales</taxon>
        <taxon>Pleurostomataceae</taxon>
        <taxon>Pleurostoma</taxon>
    </lineage>
</organism>
<dbReference type="PANTHER" id="PTHR33630:SF13">
    <property type="entry name" value="ACETYLXYLAN ESTERASE"/>
    <property type="match status" value="1"/>
</dbReference>
<dbReference type="InterPro" id="IPR029058">
    <property type="entry name" value="AB_hydrolase_fold"/>
</dbReference>
<dbReference type="Proteomes" id="UP001174694">
    <property type="component" value="Unassembled WGS sequence"/>
</dbReference>
<proteinExistence type="predicted"/>
<keyword evidence="5" id="KW-1185">Reference proteome</keyword>
<keyword evidence="3" id="KW-0732">Signal</keyword>